<evidence type="ECO:0000256" key="1">
    <source>
        <dbReference type="SAM" id="Coils"/>
    </source>
</evidence>
<dbReference type="EMBL" id="GAPW01004869">
    <property type="protein sequence ID" value="JAC08729.1"/>
    <property type="molecule type" value="mRNA"/>
</dbReference>
<keyword evidence="1" id="KW-0175">Coiled coil</keyword>
<evidence type="ECO:0000313" key="2">
    <source>
        <dbReference type="EMBL" id="JAC08729.1"/>
    </source>
</evidence>
<reference evidence="2" key="1">
    <citation type="journal article" date="2014" name="PLoS Negl. Trop. Dis.">
        <title>Identification and characterization of seminal fluid proteins in the Asian tiger mosquito, Aedes albopictus.</title>
        <authorList>
            <person name="Boes K.E."/>
            <person name="Ribeiro J.M."/>
            <person name="Wong A."/>
            <person name="Harrington L.C."/>
            <person name="Wolfner M.F."/>
            <person name="Sirot L.K."/>
        </authorList>
    </citation>
    <scope>NUCLEOTIDE SEQUENCE</scope>
    <source>
        <tissue evidence="2">Reproductive organs</tissue>
    </source>
</reference>
<protein>
    <submittedName>
        <fullName evidence="2">Putative myosin class ii heavy chain</fullName>
    </submittedName>
</protein>
<sequence length="182" mass="20516">MTSFLNRPLTLAEFSSWLQLICAESAVISQTSEQLTARAEKISKVNELLAHRAHEARQNSKQLEQDIAEQQKASQAVRECLGEMEDRLAKLNEEDRQLKERLAEMEQPAVAPGEGALLNEDQVVALEKEQRKLIFLKRSICQSIDKSNVAELLPAVMQRDKLEEMVTAAASNISSWDEILKD</sequence>
<name>A0A023EJ09_AEDAL</name>
<dbReference type="VEuPathDB" id="VectorBase:AALC636_022908"/>
<dbReference type="AlphaFoldDB" id="A0A023EJ09"/>
<organism evidence="2">
    <name type="scientific">Aedes albopictus</name>
    <name type="common">Asian tiger mosquito</name>
    <name type="synonym">Stegomyia albopicta</name>
    <dbReference type="NCBI Taxonomy" id="7160"/>
    <lineage>
        <taxon>Eukaryota</taxon>
        <taxon>Metazoa</taxon>
        <taxon>Ecdysozoa</taxon>
        <taxon>Arthropoda</taxon>
        <taxon>Hexapoda</taxon>
        <taxon>Insecta</taxon>
        <taxon>Pterygota</taxon>
        <taxon>Neoptera</taxon>
        <taxon>Endopterygota</taxon>
        <taxon>Diptera</taxon>
        <taxon>Nematocera</taxon>
        <taxon>Culicoidea</taxon>
        <taxon>Culicidae</taxon>
        <taxon>Culicinae</taxon>
        <taxon>Aedini</taxon>
        <taxon>Aedes</taxon>
        <taxon>Stegomyia</taxon>
    </lineage>
</organism>
<proteinExistence type="evidence at transcript level"/>
<accession>A0A023EJ09</accession>
<dbReference type="VEuPathDB" id="VectorBase:AALFPA_050205"/>
<dbReference type="VEuPathDB" id="VectorBase:AALF027213"/>
<feature type="coiled-coil region" evidence="1">
    <location>
        <begin position="46"/>
        <end position="108"/>
    </location>
</feature>